<keyword evidence="3" id="KW-0285">Flavoprotein</keyword>
<evidence type="ECO:0000256" key="2">
    <source>
        <dbReference type="ARBA" id="ARBA00007992"/>
    </source>
</evidence>
<keyword evidence="12" id="KW-1185">Reference proteome</keyword>
<evidence type="ECO:0000313" key="11">
    <source>
        <dbReference type="EMBL" id="KAJ5593339.1"/>
    </source>
</evidence>
<evidence type="ECO:0000256" key="6">
    <source>
        <dbReference type="ARBA" id="ARBA00022989"/>
    </source>
</evidence>
<dbReference type="AlphaFoldDB" id="A0AAD6GYK6"/>
<proteinExistence type="inferred from homology"/>
<dbReference type="EMBL" id="JAQJAE010000005">
    <property type="protein sequence ID" value="KAJ5593339.1"/>
    <property type="molecule type" value="Genomic_DNA"/>
</dbReference>
<feature type="domain" description="FAD-binding" evidence="10">
    <location>
        <begin position="8"/>
        <end position="180"/>
    </location>
</feature>
<dbReference type="InterPro" id="IPR036188">
    <property type="entry name" value="FAD/NAD-bd_sf"/>
</dbReference>
<dbReference type="Pfam" id="PF01494">
    <property type="entry name" value="FAD_binding_3"/>
    <property type="match status" value="2"/>
</dbReference>
<evidence type="ECO:0000256" key="4">
    <source>
        <dbReference type="ARBA" id="ARBA00022692"/>
    </source>
</evidence>
<comment type="subcellular location">
    <subcellularLocation>
        <location evidence="1">Membrane</location>
    </subcellularLocation>
</comment>
<evidence type="ECO:0000256" key="7">
    <source>
        <dbReference type="ARBA" id="ARBA00023002"/>
    </source>
</evidence>
<accession>A0AAD6GYK6</accession>
<dbReference type="PANTHER" id="PTHR47356">
    <property type="entry name" value="FAD-DEPENDENT MONOOXYGENASE ASQG-RELATED"/>
    <property type="match status" value="1"/>
</dbReference>
<dbReference type="InterPro" id="IPR050562">
    <property type="entry name" value="FAD_mOase_fung"/>
</dbReference>
<feature type="transmembrane region" description="Helical" evidence="9">
    <location>
        <begin position="672"/>
        <end position="690"/>
    </location>
</feature>
<feature type="transmembrane region" description="Helical" evidence="9">
    <location>
        <begin position="724"/>
        <end position="741"/>
    </location>
</feature>
<evidence type="ECO:0000256" key="9">
    <source>
        <dbReference type="SAM" id="Phobius"/>
    </source>
</evidence>
<keyword evidence="5" id="KW-0274">FAD</keyword>
<dbReference type="SUPFAM" id="SSF51905">
    <property type="entry name" value="FAD/NAD(P)-binding domain"/>
    <property type="match status" value="1"/>
</dbReference>
<sequence length="793" mass="87335">MAEKQGHIKVIIVGGSIAGLTLAHCLEQGGIDFIVLEGHREIAPQVGASIGLLPNGARVLDQLGIWDSIERITEPLKRFRVWTGDGKLLSEGDVPELIQARTGYPSVFLDRQLVLQVLSDRLLNPSRVLLRKRVVSVDHSAVGVTVHCKDGSQYTGDVVVGADGIHSVIREEMWRYCEGRDGLEIVAKDKRGLGVPQLTPTNPPAITATFRCLFGISSSILGLVPGDAHRVWNEGWSALVIIGKEGRCFWFIFEKLDKTYTAGNIPRFNKADEASFAKTYMDRCLIGTLAFKDLWESRITSSLLALEEAQHEHWTVGRFVCIGDSIHKMTPHSGQGGNNAIESAAALANSIIEAERCEASGISSLKAITRSLELYESSRRYRANETCAIASKLTRIEVMEGLMGKFICKYVLPRLGDKVADEACEAIVGATKLNYLPVPRRSPSGMMPFDPHMGLGQSEDKLYRAAFALPFLAVACFAAFCPILQPSSSFPGLHSLNGITKDGLAGVISQFAGTDPVQNCYLATYLGGLTAVQTIWAVESVRRGNRGLLSFLSPLVLGCLSQSKGICFVAPLYSFIHYVQTPQEIYHAADNRMVPISHAKAVIPAIVFGYIAPTIALFLPVSAERRDMIIFVWRLHPLWTTIIHCIVRSTFRDTTQRDRIRAPTTDMPHLRRTYLLFAVLSGLAHTYAWVTSPVPLQTFLVSNMLSFPLRTAIQSGKFEQWHQLNQAIVFGSGLLFGLLHFRDMKKAKKVRVGWIKVLCVFGGTLLFLGPGSTLVLVWAWREEILASARPILG</sequence>
<evidence type="ECO:0000256" key="8">
    <source>
        <dbReference type="ARBA" id="ARBA00023136"/>
    </source>
</evidence>
<dbReference type="GeneID" id="81591539"/>
<keyword evidence="6 9" id="KW-1133">Transmembrane helix</keyword>
<comment type="similarity">
    <text evidence="2">Belongs to the paxM FAD-dependent monooxygenase family.</text>
</comment>
<gene>
    <name evidence="11" type="ORF">N7537_010243</name>
</gene>
<evidence type="ECO:0000313" key="12">
    <source>
        <dbReference type="Proteomes" id="UP001213799"/>
    </source>
</evidence>
<dbReference type="PRINTS" id="PR00420">
    <property type="entry name" value="RNGMNOXGNASE"/>
</dbReference>
<feature type="transmembrane region" description="Helical" evidence="9">
    <location>
        <begin position="753"/>
        <end position="780"/>
    </location>
</feature>
<dbReference type="GO" id="GO:0016020">
    <property type="term" value="C:membrane"/>
    <property type="evidence" value="ECO:0007669"/>
    <property type="project" value="UniProtKB-SubCell"/>
</dbReference>
<keyword evidence="7" id="KW-0560">Oxidoreductase</keyword>
<name>A0AAD6GYK6_9EURO</name>
<dbReference type="Proteomes" id="UP001213799">
    <property type="component" value="Unassembled WGS sequence"/>
</dbReference>
<evidence type="ECO:0000256" key="1">
    <source>
        <dbReference type="ARBA" id="ARBA00004370"/>
    </source>
</evidence>
<keyword evidence="8 9" id="KW-0472">Membrane</keyword>
<dbReference type="InterPro" id="IPR002938">
    <property type="entry name" value="FAD-bd"/>
</dbReference>
<keyword evidence="4 9" id="KW-0812">Transmembrane</keyword>
<organism evidence="11 12">
    <name type="scientific">Penicillium hordei</name>
    <dbReference type="NCBI Taxonomy" id="40994"/>
    <lineage>
        <taxon>Eukaryota</taxon>
        <taxon>Fungi</taxon>
        <taxon>Dikarya</taxon>
        <taxon>Ascomycota</taxon>
        <taxon>Pezizomycotina</taxon>
        <taxon>Eurotiomycetes</taxon>
        <taxon>Eurotiomycetidae</taxon>
        <taxon>Eurotiales</taxon>
        <taxon>Aspergillaceae</taxon>
        <taxon>Penicillium</taxon>
    </lineage>
</organism>
<dbReference type="RefSeq" id="XP_056749965.1">
    <property type="nucleotide sequence ID" value="XM_056901297.1"/>
</dbReference>
<protein>
    <submittedName>
        <fullName evidence="11">FAD/NAD(P)-binding domain-containing protein</fullName>
    </submittedName>
</protein>
<reference evidence="11" key="2">
    <citation type="submission" date="2023-01" db="EMBL/GenBank/DDBJ databases">
        <authorList>
            <person name="Petersen C."/>
        </authorList>
    </citation>
    <scope>NUCLEOTIDE SEQUENCE</scope>
    <source>
        <strain evidence="11">IBT 12815</strain>
    </source>
</reference>
<dbReference type="GO" id="GO:0071949">
    <property type="term" value="F:FAD binding"/>
    <property type="evidence" value="ECO:0007669"/>
    <property type="project" value="InterPro"/>
</dbReference>
<feature type="transmembrane region" description="Helical" evidence="9">
    <location>
        <begin position="601"/>
        <end position="619"/>
    </location>
</feature>
<evidence type="ECO:0000256" key="3">
    <source>
        <dbReference type="ARBA" id="ARBA00022630"/>
    </source>
</evidence>
<dbReference type="GO" id="GO:0004497">
    <property type="term" value="F:monooxygenase activity"/>
    <property type="evidence" value="ECO:0007669"/>
    <property type="project" value="InterPro"/>
</dbReference>
<comment type="caution">
    <text evidence="11">The sequence shown here is derived from an EMBL/GenBank/DDBJ whole genome shotgun (WGS) entry which is preliminary data.</text>
</comment>
<dbReference type="Gene3D" id="3.50.50.60">
    <property type="entry name" value="FAD/NAD(P)-binding domain"/>
    <property type="match status" value="1"/>
</dbReference>
<reference evidence="11" key="1">
    <citation type="journal article" date="2023" name="IMA Fungus">
        <title>Comparative genomic study of the Penicillium genus elucidates a diverse pangenome and 15 lateral gene transfer events.</title>
        <authorList>
            <person name="Petersen C."/>
            <person name="Sorensen T."/>
            <person name="Nielsen M.R."/>
            <person name="Sondergaard T.E."/>
            <person name="Sorensen J.L."/>
            <person name="Fitzpatrick D.A."/>
            <person name="Frisvad J.C."/>
            <person name="Nielsen K.L."/>
        </authorList>
    </citation>
    <scope>NUCLEOTIDE SEQUENCE</scope>
    <source>
        <strain evidence="11">IBT 12815</strain>
    </source>
</reference>
<evidence type="ECO:0000256" key="5">
    <source>
        <dbReference type="ARBA" id="ARBA00022827"/>
    </source>
</evidence>
<evidence type="ECO:0000259" key="10">
    <source>
        <dbReference type="Pfam" id="PF01494"/>
    </source>
</evidence>
<dbReference type="PANTHER" id="PTHR47356:SF2">
    <property type="entry name" value="FAD-BINDING DOMAIN-CONTAINING PROTEIN-RELATED"/>
    <property type="match status" value="1"/>
</dbReference>
<feature type="domain" description="FAD-binding" evidence="10">
    <location>
        <begin position="303"/>
        <end position="360"/>
    </location>
</feature>